<evidence type="ECO:0000313" key="1">
    <source>
        <dbReference type="EMBL" id="KAB1252292.1"/>
    </source>
</evidence>
<organism evidence="1 2">
    <name type="scientific">Camelus dromedarius</name>
    <name type="common">Dromedary</name>
    <name type="synonym">Arabian camel</name>
    <dbReference type="NCBI Taxonomy" id="9838"/>
    <lineage>
        <taxon>Eukaryota</taxon>
        <taxon>Metazoa</taxon>
        <taxon>Chordata</taxon>
        <taxon>Craniata</taxon>
        <taxon>Vertebrata</taxon>
        <taxon>Euteleostomi</taxon>
        <taxon>Mammalia</taxon>
        <taxon>Eutheria</taxon>
        <taxon>Laurasiatheria</taxon>
        <taxon>Artiodactyla</taxon>
        <taxon>Tylopoda</taxon>
        <taxon>Camelidae</taxon>
        <taxon>Camelus</taxon>
    </lineage>
</organism>
<keyword evidence="2" id="KW-1185">Reference proteome</keyword>
<dbReference type="EMBL" id="JWIN03000051">
    <property type="protein sequence ID" value="KAB1252292.1"/>
    <property type="molecule type" value="Genomic_DNA"/>
</dbReference>
<evidence type="ECO:0000313" key="2">
    <source>
        <dbReference type="Proteomes" id="UP000299084"/>
    </source>
</evidence>
<dbReference type="Proteomes" id="UP000299084">
    <property type="component" value="Unassembled WGS sequence"/>
</dbReference>
<gene>
    <name evidence="1" type="ORF">Cadr_000030140</name>
</gene>
<dbReference type="AlphaFoldDB" id="A0A5N4C0A2"/>
<comment type="caution">
    <text evidence="1">The sequence shown here is derived from an EMBL/GenBank/DDBJ whole genome shotgun (WGS) entry which is preliminary data.</text>
</comment>
<accession>A0A5N4C0A2</accession>
<reference evidence="1 2" key="1">
    <citation type="journal article" date="2019" name="Mol. Ecol. Resour.">
        <title>Improving Illumina assemblies with Hi-C and long reads: an example with the North African dromedary.</title>
        <authorList>
            <person name="Elbers J.P."/>
            <person name="Rogers M.F."/>
            <person name="Perelman P.L."/>
            <person name="Proskuryakova A.A."/>
            <person name="Serdyukova N.A."/>
            <person name="Johnson W.E."/>
            <person name="Horin P."/>
            <person name="Corander J."/>
            <person name="Murphy D."/>
            <person name="Burger P.A."/>
        </authorList>
    </citation>
    <scope>NUCLEOTIDE SEQUENCE [LARGE SCALE GENOMIC DNA]</scope>
    <source>
        <strain evidence="1">Drom800</strain>
        <tissue evidence="1">Blood</tissue>
    </source>
</reference>
<name>A0A5N4C0A2_CAMDR</name>
<sequence>MALVPDLQVTMFLDPKLEAIEKQMGLWLLPLTTTLAFATSTSNVSSTITMINDTFAPPHITASTTIITITRHQSRPSLLEKERPA</sequence>
<protein>
    <submittedName>
        <fullName evidence="1">Uncharacterized protein</fullName>
    </submittedName>
</protein>
<proteinExistence type="predicted"/>